<dbReference type="Proteomes" id="UP000433089">
    <property type="component" value="Unassembled WGS sequence"/>
</dbReference>
<organism evidence="1 2">
    <name type="scientific">Bacillus altitudinis</name>
    <dbReference type="NCBI Taxonomy" id="293387"/>
    <lineage>
        <taxon>Bacteria</taxon>
        <taxon>Bacillati</taxon>
        <taxon>Bacillota</taxon>
        <taxon>Bacilli</taxon>
        <taxon>Bacillales</taxon>
        <taxon>Bacillaceae</taxon>
        <taxon>Bacillus</taxon>
    </lineage>
</organism>
<proteinExistence type="predicted"/>
<sequence length="41" mass="4770">MISLILFRKNGGFLLKKPANMPIYFIEDCVLMILGHVKEFE</sequence>
<name>A0A1K1V078_BACAB</name>
<evidence type="ECO:0000313" key="1">
    <source>
        <dbReference type="EMBL" id="VXC25485.1"/>
    </source>
</evidence>
<protein>
    <submittedName>
        <fullName evidence="1">Uncharacterized protein</fullName>
    </submittedName>
</protein>
<dbReference type="AlphaFoldDB" id="A0A1K1V078"/>
<dbReference type="EMBL" id="CABWLH010000010">
    <property type="protein sequence ID" value="VXC25485.1"/>
    <property type="molecule type" value="Genomic_DNA"/>
</dbReference>
<accession>A0A653X321</accession>
<gene>
    <name evidence="1" type="ORF">BACI348_50660</name>
</gene>
<accession>A0A1K1V078</accession>
<reference evidence="1 2" key="1">
    <citation type="submission" date="2019-10" db="EMBL/GenBank/DDBJ databases">
        <authorList>
            <person name="Karimi E."/>
        </authorList>
    </citation>
    <scope>NUCLEOTIDE SEQUENCE [LARGE SCALE GENOMIC DNA]</scope>
    <source>
        <strain evidence="1">Bacillus sp. 348</strain>
    </source>
</reference>
<evidence type="ECO:0000313" key="2">
    <source>
        <dbReference type="Proteomes" id="UP000433089"/>
    </source>
</evidence>